<accession>A0A6J2XWA8</accession>
<comment type="pathway">
    <text evidence="1">Lipid metabolism.</text>
</comment>
<dbReference type="GO" id="GO:0006635">
    <property type="term" value="P:fatty acid beta-oxidation"/>
    <property type="evidence" value="ECO:0007669"/>
    <property type="project" value="TreeGrafter"/>
</dbReference>
<dbReference type="InterPro" id="IPR020617">
    <property type="entry name" value="Thiolase_C"/>
</dbReference>
<dbReference type="CDD" id="cd00751">
    <property type="entry name" value="thiolase"/>
    <property type="match status" value="1"/>
</dbReference>
<evidence type="ECO:0000259" key="7">
    <source>
        <dbReference type="Pfam" id="PF00108"/>
    </source>
</evidence>
<feature type="domain" description="Thiolase C-terminal" evidence="8">
    <location>
        <begin position="272"/>
        <end position="393"/>
    </location>
</feature>
<dbReference type="SUPFAM" id="SSF53901">
    <property type="entry name" value="Thiolase-like"/>
    <property type="match status" value="2"/>
</dbReference>
<dbReference type="Pfam" id="PF00108">
    <property type="entry name" value="Thiolase_N"/>
    <property type="match status" value="1"/>
</dbReference>
<dbReference type="FunFam" id="3.40.47.10:FF:000010">
    <property type="entry name" value="Acetyl-CoA acetyltransferase (Thiolase)"/>
    <property type="match status" value="1"/>
</dbReference>
<dbReference type="PROSITE" id="PS00737">
    <property type="entry name" value="THIOLASE_2"/>
    <property type="match status" value="1"/>
</dbReference>
<keyword evidence="4 6" id="KW-0012">Acyltransferase</keyword>
<dbReference type="GO" id="GO:0003985">
    <property type="term" value="F:acetyl-CoA C-acetyltransferase activity"/>
    <property type="evidence" value="ECO:0007669"/>
    <property type="project" value="TreeGrafter"/>
</dbReference>
<dbReference type="InterPro" id="IPR020613">
    <property type="entry name" value="Thiolase_CS"/>
</dbReference>
<dbReference type="OrthoDB" id="5404651at2759"/>
<dbReference type="InterPro" id="IPR020615">
    <property type="entry name" value="Thiolase_acyl_enz_int_AS"/>
</dbReference>
<dbReference type="RefSeq" id="XP_030755351.1">
    <property type="nucleotide sequence ID" value="XM_030899491.1"/>
</dbReference>
<evidence type="ECO:0000313" key="10">
    <source>
        <dbReference type="RefSeq" id="XP_030755351.1"/>
    </source>
</evidence>
<proteinExistence type="inferred from homology"/>
<dbReference type="Gene3D" id="3.40.47.10">
    <property type="match status" value="2"/>
</dbReference>
<evidence type="ECO:0000256" key="1">
    <source>
        <dbReference type="ARBA" id="ARBA00005189"/>
    </source>
</evidence>
<keyword evidence="3 6" id="KW-0808">Transferase</keyword>
<sequence length="395" mass="41649">RLTGVFIVGARRTAFGTYGGKLKDISLADLQSVAAVAALESAKVKPELVDSVIIGNVGSVASADGIYAARHAALKSGIPKEKPAYNINRLCGSGFQTVINSAQDIETGFAQISLAGGAENMSAFPHVIRGIRFGVPLGQPPPLEDSLWLGLTDSFCGLPMGVTAEKLGAQYKITRDEVDEYAIRSQKLWKEAQDAGRFKEEIVPVPYKVKKATQNLEVDEHPKPQTTLEVLKKLPTIFKKDGLDRLGFLKGVCDGAGAIVLASEQAVKQNSLTPLARVVGYSVVGVEPSIMGIGPAPAIKALLQATGKTLNDIDLIEINEAFGAQTLSCAKELNLDINKLNVNGGAIALGHPLAASGSRITAHLVHELRRRKAKYGIGSACIGGGQGIAILLESL</sequence>
<feature type="active site" description="Proton acceptor" evidence="5">
    <location>
        <position position="381"/>
    </location>
</feature>
<evidence type="ECO:0000256" key="5">
    <source>
        <dbReference type="PIRSR" id="PIRSR000429-1"/>
    </source>
</evidence>
<dbReference type="Proteomes" id="UP000504635">
    <property type="component" value="Unplaced"/>
</dbReference>
<feature type="active site" description="Proton acceptor" evidence="5">
    <location>
        <position position="351"/>
    </location>
</feature>
<comment type="similarity">
    <text evidence="2 6">Belongs to the thiolase-like superfamily. Thiolase family.</text>
</comment>
<organism evidence="9 10">
    <name type="scientific">Sitophilus oryzae</name>
    <name type="common">Rice weevil</name>
    <name type="synonym">Curculio oryzae</name>
    <dbReference type="NCBI Taxonomy" id="7048"/>
    <lineage>
        <taxon>Eukaryota</taxon>
        <taxon>Metazoa</taxon>
        <taxon>Ecdysozoa</taxon>
        <taxon>Arthropoda</taxon>
        <taxon>Hexapoda</taxon>
        <taxon>Insecta</taxon>
        <taxon>Pterygota</taxon>
        <taxon>Neoptera</taxon>
        <taxon>Endopterygota</taxon>
        <taxon>Coleoptera</taxon>
        <taxon>Polyphaga</taxon>
        <taxon>Cucujiformia</taxon>
        <taxon>Curculionidae</taxon>
        <taxon>Dryophthorinae</taxon>
        <taxon>Sitophilus</taxon>
    </lineage>
</organism>
<dbReference type="KEGG" id="soy:115881821"/>
<dbReference type="PROSITE" id="PS00098">
    <property type="entry name" value="THIOLASE_1"/>
    <property type="match status" value="1"/>
</dbReference>
<dbReference type="InParanoid" id="A0A6J2XWA8"/>
<evidence type="ECO:0000256" key="4">
    <source>
        <dbReference type="ARBA" id="ARBA00023315"/>
    </source>
</evidence>
<dbReference type="InterPro" id="IPR016039">
    <property type="entry name" value="Thiolase-like"/>
</dbReference>
<dbReference type="PANTHER" id="PTHR18919:SF107">
    <property type="entry name" value="ACETYL-COA ACETYLTRANSFERASE, CYTOSOLIC"/>
    <property type="match status" value="1"/>
</dbReference>
<gene>
    <name evidence="10" type="primary">LOC115881821</name>
</gene>
<reference evidence="10" key="1">
    <citation type="submission" date="2025-08" db="UniProtKB">
        <authorList>
            <consortium name="RefSeq"/>
        </authorList>
    </citation>
    <scope>IDENTIFICATION</scope>
    <source>
        <tissue evidence="10">Gonads</tissue>
    </source>
</reference>
<dbReference type="GeneID" id="115881821"/>
<dbReference type="NCBIfam" id="TIGR01930">
    <property type="entry name" value="AcCoA-C-Actrans"/>
    <property type="match status" value="1"/>
</dbReference>
<dbReference type="FunCoup" id="A0A6J2XWA8">
    <property type="interactions" value="985"/>
</dbReference>
<feature type="domain" description="Thiolase N-terminal" evidence="7">
    <location>
        <begin position="5"/>
        <end position="265"/>
    </location>
</feature>
<evidence type="ECO:0000256" key="3">
    <source>
        <dbReference type="ARBA" id="ARBA00022679"/>
    </source>
</evidence>
<dbReference type="PIRSF" id="PIRSF000429">
    <property type="entry name" value="Ac-CoA_Ac_transf"/>
    <property type="match status" value="1"/>
</dbReference>
<dbReference type="InterPro" id="IPR020610">
    <property type="entry name" value="Thiolase_AS"/>
</dbReference>
<evidence type="ECO:0000259" key="8">
    <source>
        <dbReference type="Pfam" id="PF02803"/>
    </source>
</evidence>
<dbReference type="PANTHER" id="PTHR18919">
    <property type="entry name" value="ACETYL-COA C-ACYLTRANSFERASE"/>
    <property type="match status" value="1"/>
</dbReference>
<keyword evidence="9" id="KW-1185">Reference proteome</keyword>
<dbReference type="InterPro" id="IPR002155">
    <property type="entry name" value="Thiolase"/>
</dbReference>
<feature type="non-terminal residue" evidence="10">
    <location>
        <position position="1"/>
    </location>
</feature>
<dbReference type="GO" id="GO:0005739">
    <property type="term" value="C:mitochondrion"/>
    <property type="evidence" value="ECO:0007669"/>
    <property type="project" value="TreeGrafter"/>
</dbReference>
<protein>
    <submittedName>
        <fullName evidence="10">3-ketoacyl-CoA thiolase, mitochondrial-like</fullName>
    </submittedName>
</protein>
<evidence type="ECO:0000256" key="6">
    <source>
        <dbReference type="RuleBase" id="RU003557"/>
    </source>
</evidence>
<dbReference type="AlphaFoldDB" id="A0A6J2XWA8"/>
<dbReference type="PROSITE" id="PS00099">
    <property type="entry name" value="THIOLASE_3"/>
    <property type="match status" value="1"/>
</dbReference>
<evidence type="ECO:0000256" key="2">
    <source>
        <dbReference type="ARBA" id="ARBA00010982"/>
    </source>
</evidence>
<evidence type="ECO:0000313" key="9">
    <source>
        <dbReference type="Proteomes" id="UP000504635"/>
    </source>
</evidence>
<feature type="active site" description="Acyl-thioester intermediate" evidence="5">
    <location>
        <position position="91"/>
    </location>
</feature>
<dbReference type="InterPro" id="IPR020616">
    <property type="entry name" value="Thiolase_N"/>
</dbReference>
<dbReference type="Pfam" id="PF02803">
    <property type="entry name" value="Thiolase_C"/>
    <property type="match status" value="1"/>
</dbReference>
<name>A0A6J2XWA8_SITOR</name>